<comment type="cofactor">
    <cofactor evidence="1 6">
        <name>Mg(2+)</name>
        <dbReference type="ChEBI" id="CHEBI:18420"/>
    </cofactor>
</comment>
<feature type="binding site" evidence="6">
    <location>
        <position position="236"/>
    </location>
    <ligand>
        <name>substrate</name>
    </ligand>
</feature>
<evidence type="ECO:0000256" key="4">
    <source>
        <dbReference type="ARBA" id="ARBA00022777"/>
    </source>
</evidence>
<dbReference type="GeneID" id="93276666"/>
<dbReference type="GO" id="GO:0005737">
    <property type="term" value="C:cytoplasm"/>
    <property type="evidence" value="ECO:0007669"/>
    <property type="project" value="UniProtKB-SubCell"/>
</dbReference>
<dbReference type="GO" id="GO:0047334">
    <property type="term" value="F:diphosphate-fructose-6-phosphate 1-phosphotransferase activity"/>
    <property type="evidence" value="ECO:0007669"/>
    <property type="project" value="UniProtKB-EC"/>
</dbReference>
<comment type="similarity">
    <text evidence="6">Belongs to the phosphofructokinase type A (PFKA) family. PPi-dependent PFK group II subfamily. Clade 'B2' sub-subfamily.</text>
</comment>
<comment type="function">
    <text evidence="6">Catalyzes the phosphorylation of D-fructose 6-phosphate, the first committing step of glycolysis. Uses inorganic phosphate (PPi) as phosphoryl donor instead of ATP like common ATP-dependent phosphofructokinases (ATP-PFKs), which renders the reaction reversible, and can thus function both in glycolysis and gluconeogenesis. Consistently, PPi-PFK can replace the enzymes of both the forward (ATP-PFK) and reverse (fructose-bisphosphatase (FBPase)) reactions.</text>
</comment>
<comment type="catalytic activity">
    <reaction evidence="6">
        <text>beta-D-fructose 6-phosphate + diphosphate = beta-D-fructose 1,6-bisphosphate + phosphate + H(+)</text>
        <dbReference type="Rhea" id="RHEA:13613"/>
        <dbReference type="ChEBI" id="CHEBI:15378"/>
        <dbReference type="ChEBI" id="CHEBI:32966"/>
        <dbReference type="ChEBI" id="CHEBI:33019"/>
        <dbReference type="ChEBI" id="CHEBI:43474"/>
        <dbReference type="ChEBI" id="CHEBI:57634"/>
        <dbReference type="EC" id="2.7.1.90"/>
    </reaction>
</comment>
<dbReference type="Gene3D" id="3.40.50.460">
    <property type="entry name" value="Phosphofructokinase domain"/>
    <property type="match status" value="1"/>
</dbReference>
<dbReference type="AlphaFoldDB" id="A0A1I0EHF9"/>
<proteinExistence type="inferred from homology"/>
<keyword evidence="2 6" id="KW-0808">Transferase</keyword>
<feature type="binding site" evidence="6">
    <location>
        <begin position="134"/>
        <end position="136"/>
    </location>
    <ligand>
        <name>substrate</name>
    </ligand>
</feature>
<keyword evidence="6" id="KW-0324">Glycolysis</keyword>
<protein>
    <recommendedName>
        <fullName evidence="6">Pyrophosphate--fructose 6-phosphate 1-phosphotransferase</fullName>
        <ecNumber evidence="6">2.7.1.90</ecNumber>
    </recommendedName>
    <alternativeName>
        <fullName evidence="6">6-phosphofructokinase, pyrophosphate dependent</fullName>
    </alternativeName>
    <alternativeName>
        <fullName evidence="6">PPi-dependent phosphofructokinase</fullName>
        <shortName evidence="6">PPi-PFK</shortName>
    </alternativeName>
    <alternativeName>
        <fullName evidence="6">Pyrophosphate-dependent 6-phosphofructose-1-kinase</fullName>
    </alternativeName>
</protein>
<comment type="subcellular location">
    <subcellularLocation>
        <location evidence="6">Cytoplasm</location>
    </subcellularLocation>
</comment>
<organism evidence="8 9">
    <name type="scientific">Enterocloster lavalensis</name>
    <dbReference type="NCBI Taxonomy" id="460384"/>
    <lineage>
        <taxon>Bacteria</taxon>
        <taxon>Bacillati</taxon>
        <taxon>Bacillota</taxon>
        <taxon>Clostridia</taxon>
        <taxon>Lachnospirales</taxon>
        <taxon>Lachnospiraceae</taxon>
        <taxon>Enterocloster</taxon>
    </lineage>
</organism>
<dbReference type="GO" id="GO:0046872">
    <property type="term" value="F:metal ion binding"/>
    <property type="evidence" value="ECO:0007669"/>
    <property type="project" value="UniProtKB-KW"/>
</dbReference>
<dbReference type="STRING" id="460384.SAMN05216313_106131"/>
<dbReference type="PANTHER" id="PTHR45770">
    <property type="entry name" value="ATP-DEPENDENT 6-PHOSPHOFRUCTOKINASE 1"/>
    <property type="match status" value="1"/>
</dbReference>
<dbReference type="InterPro" id="IPR000023">
    <property type="entry name" value="Phosphofructokinase_dom"/>
</dbReference>
<comment type="caution">
    <text evidence="6">Lacks conserved residue(s) required for the propagation of feature annotation.</text>
</comment>
<dbReference type="EC" id="2.7.1.90" evidence="6"/>
<keyword evidence="9" id="KW-1185">Reference proteome</keyword>
<evidence type="ECO:0000256" key="3">
    <source>
        <dbReference type="ARBA" id="ARBA00022723"/>
    </source>
</evidence>
<dbReference type="EMBL" id="FOIM01000006">
    <property type="protein sequence ID" value="SET44544.1"/>
    <property type="molecule type" value="Genomic_DNA"/>
</dbReference>
<dbReference type="GO" id="GO:0003872">
    <property type="term" value="F:6-phosphofructokinase activity"/>
    <property type="evidence" value="ECO:0007669"/>
    <property type="project" value="UniProtKB-UniRule"/>
</dbReference>
<reference evidence="9" key="1">
    <citation type="submission" date="2016-10" db="EMBL/GenBank/DDBJ databases">
        <authorList>
            <person name="Varghese N."/>
            <person name="Submissions S."/>
        </authorList>
    </citation>
    <scope>NUCLEOTIDE SEQUENCE [LARGE SCALE GENOMIC DNA]</scope>
    <source>
        <strain evidence="9">NLAE-zl-G277</strain>
    </source>
</reference>
<evidence type="ECO:0000256" key="6">
    <source>
        <dbReference type="HAMAP-Rule" id="MF_01978"/>
    </source>
</evidence>
<keyword evidence="5 6" id="KW-0460">Magnesium</keyword>
<dbReference type="InterPro" id="IPR050929">
    <property type="entry name" value="PFKA"/>
</dbReference>
<dbReference type="Gene3D" id="3.40.50.450">
    <property type="match status" value="1"/>
</dbReference>
<keyword evidence="4 6" id="KW-0418">Kinase</keyword>
<sequence length="387" mass="41960">MKKHNLLIVHGGAPTAVINASLYGVLKEAALHPQIDKVYGAIDGTDGILQKRFVCLSDKTEAEIDRLLYTPASAIGSSRLPLTDEDYVNMARIIREADIKYVLFNGGNGSMDTCGKLQAQCGKFGIGVVGIPKTVDNDISITDHAPGFGSAARFAAESVYAIAQDVRALPIHVCIVETMGRNAGWITASTALARSKPEDAPHLIYLSEVAFDEEKFLRDVKACYERNSGVVVAVSEGLRRADGTSIVAPIYKSGRAVYFGDVSAYLAQLVIQKLGIKARSEKPGILGRSSAVTQSEVDRDEAIAAGREAARAVIGGETGIMIGFERLSSDPYRIRLIHIPIEQVMLHERTMPSSFIAPDGNDVTDRFIEWCKPLVGTMKKDFITFKE</sequence>
<dbReference type="HAMAP" id="MF_01978">
    <property type="entry name" value="Phosphofructokinase_II_B2"/>
    <property type="match status" value="1"/>
</dbReference>
<dbReference type="PIRSF" id="PIRSF036483">
    <property type="entry name" value="PFK_XF0274"/>
    <property type="match status" value="1"/>
</dbReference>
<dbReference type="RefSeq" id="WP_092362200.1">
    <property type="nucleotide sequence ID" value="NZ_CABJCG010000014.1"/>
</dbReference>
<gene>
    <name evidence="6" type="primary">pfp</name>
    <name evidence="8" type="ORF">SAMN05216313_106131</name>
</gene>
<name>A0A1I0EHF9_9FIRM</name>
<dbReference type="Proteomes" id="UP000198508">
    <property type="component" value="Unassembled WGS sequence"/>
</dbReference>
<accession>A0A1I0EHF9</accession>
<feature type="binding site" evidence="6">
    <location>
        <begin position="179"/>
        <end position="181"/>
    </location>
    <ligand>
        <name>substrate</name>
    </ligand>
</feature>
<dbReference type="SUPFAM" id="SSF53784">
    <property type="entry name" value="Phosphofructokinase"/>
    <property type="match status" value="1"/>
</dbReference>
<evidence type="ECO:0000259" key="7">
    <source>
        <dbReference type="Pfam" id="PF00365"/>
    </source>
</evidence>
<feature type="domain" description="Phosphofructokinase" evidence="7">
    <location>
        <begin position="6"/>
        <end position="312"/>
    </location>
</feature>
<feature type="binding site" evidence="6">
    <location>
        <position position="108"/>
    </location>
    <ligand>
        <name>Mg(2+)</name>
        <dbReference type="ChEBI" id="CHEBI:18420"/>
        <note>catalytic</note>
    </ligand>
</feature>
<comment type="pathway">
    <text evidence="6">Carbohydrate degradation; glycolysis; D-glyceraldehyde 3-phosphate and glycerone phosphate from D-glucose: step 3/4.</text>
</comment>
<feature type="active site" description="Proton acceptor" evidence="6">
    <location>
        <position position="136"/>
    </location>
</feature>
<evidence type="ECO:0000256" key="1">
    <source>
        <dbReference type="ARBA" id="ARBA00001946"/>
    </source>
</evidence>
<dbReference type="GO" id="GO:0006002">
    <property type="term" value="P:fructose 6-phosphate metabolic process"/>
    <property type="evidence" value="ECO:0007669"/>
    <property type="project" value="InterPro"/>
</dbReference>
<dbReference type="InterPro" id="IPR022953">
    <property type="entry name" value="ATP_PFK"/>
</dbReference>
<evidence type="ECO:0000256" key="2">
    <source>
        <dbReference type="ARBA" id="ARBA00022679"/>
    </source>
</evidence>
<feature type="site" description="Important for catalytic activity; stabilizes the transition state when the phosphoryl donor is PPi" evidence="6">
    <location>
        <position position="133"/>
    </location>
</feature>
<keyword evidence="3 6" id="KW-0479">Metal-binding</keyword>
<evidence type="ECO:0000313" key="8">
    <source>
        <dbReference type="EMBL" id="SET44544.1"/>
    </source>
</evidence>
<dbReference type="UniPathway" id="UPA00109">
    <property type="reaction ID" value="UER00182"/>
</dbReference>
<comment type="activity regulation">
    <text evidence="6">Non-allosteric.</text>
</comment>
<dbReference type="InterPro" id="IPR011404">
    <property type="entry name" value="PPi-PFK"/>
</dbReference>
<dbReference type="Pfam" id="PF00365">
    <property type="entry name" value="PFK"/>
    <property type="match status" value="1"/>
</dbReference>
<keyword evidence="6" id="KW-0963">Cytoplasm</keyword>
<dbReference type="PRINTS" id="PR00476">
    <property type="entry name" value="PHFRCTKINASE"/>
</dbReference>
<dbReference type="InterPro" id="IPR035966">
    <property type="entry name" value="PKF_sf"/>
</dbReference>
<evidence type="ECO:0000313" key="9">
    <source>
        <dbReference type="Proteomes" id="UP000198508"/>
    </source>
</evidence>
<dbReference type="NCBIfam" id="NF010675">
    <property type="entry name" value="PRK14072.1"/>
    <property type="match status" value="1"/>
</dbReference>
<comment type="subunit">
    <text evidence="6">Homodimer.</text>
</comment>
<evidence type="ECO:0000256" key="5">
    <source>
        <dbReference type="ARBA" id="ARBA00022842"/>
    </source>
</evidence>